<keyword evidence="4" id="KW-1185">Reference proteome</keyword>
<feature type="region of interest" description="Disordered" evidence="1">
    <location>
        <begin position="145"/>
        <end position="169"/>
    </location>
</feature>
<name>A0A0D2N872_HYPSF</name>
<organism evidence="3 4">
    <name type="scientific">Hypholoma sublateritium (strain FD-334 SS-4)</name>
    <dbReference type="NCBI Taxonomy" id="945553"/>
    <lineage>
        <taxon>Eukaryota</taxon>
        <taxon>Fungi</taxon>
        <taxon>Dikarya</taxon>
        <taxon>Basidiomycota</taxon>
        <taxon>Agaricomycotina</taxon>
        <taxon>Agaricomycetes</taxon>
        <taxon>Agaricomycetidae</taxon>
        <taxon>Agaricales</taxon>
        <taxon>Agaricineae</taxon>
        <taxon>Strophariaceae</taxon>
        <taxon>Hypholoma</taxon>
    </lineage>
</organism>
<accession>A0A0D2N872</accession>
<feature type="compositionally biased region" description="Polar residues" evidence="1">
    <location>
        <begin position="156"/>
        <end position="169"/>
    </location>
</feature>
<dbReference type="AlphaFoldDB" id="A0A0D2N872"/>
<dbReference type="OMA" id="ECFIGDC"/>
<dbReference type="InterPro" id="IPR055754">
    <property type="entry name" value="DUF7330"/>
</dbReference>
<dbReference type="EMBL" id="KN817649">
    <property type="protein sequence ID" value="KJA15294.1"/>
    <property type="molecule type" value="Genomic_DNA"/>
</dbReference>
<evidence type="ECO:0000256" key="1">
    <source>
        <dbReference type="SAM" id="MobiDB-lite"/>
    </source>
</evidence>
<evidence type="ECO:0000259" key="2">
    <source>
        <dbReference type="Pfam" id="PF24016"/>
    </source>
</evidence>
<dbReference type="OrthoDB" id="5289249at2759"/>
<dbReference type="STRING" id="945553.A0A0D2N872"/>
<dbReference type="Proteomes" id="UP000054270">
    <property type="component" value="Unassembled WGS sequence"/>
</dbReference>
<reference evidence="4" key="1">
    <citation type="submission" date="2014-04" db="EMBL/GenBank/DDBJ databases">
        <title>Evolutionary Origins and Diversification of the Mycorrhizal Mutualists.</title>
        <authorList>
            <consortium name="DOE Joint Genome Institute"/>
            <consortium name="Mycorrhizal Genomics Consortium"/>
            <person name="Kohler A."/>
            <person name="Kuo A."/>
            <person name="Nagy L.G."/>
            <person name="Floudas D."/>
            <person name="Copeland A."/>
            <person name="Barry K.W."/>
            <person name="Cichocki N."/>
            <person name="Veneault-Fourrey C."/>
            <person name="LaButti K."/>
            <person name="Lindquist E.A."/>
            <person name="Lipzen A."/>
            <person name="Lundell T."/>
            <person name="Morin E."/>
            <person name="Murat C."/>
            <person name="Riley R."/>
            <person name="Ohm R."/>
            <person name="Sun H."/>
            <person name="Tunlid A."/>
            <person name="Henrissat B."/>
            <person name="Grigoriev I.V."/>
            <person name="Hibbett D.S."/>
            <person name="Martin F."/>
        </authorList>
    </citation>
    <scope>NUCLEOTIDE SEQUENCE [LARGE SCALE GENOMIC DNA]</scope>
    <source>
        <strain evidence="4">FD-334 SS-4</strain>
    </source>
</reference>
<dbReference type="Pfam" id="PF24016">
    <property type="entry name" value="DUF7330"/>
    <property type="match status" value="1"/>
</dbReference>
<proteinExistence type="predicted"/>
<evidence type="ECO:0000313" key="4">
    <source>
        <dbReference type="Proteomes" id="UP000054270"/>
    </source>
</evidence>
<feature type="region of interest" description="Disordered" evidence="1">
    <location>
        <begin position="45"/>
        <end position="82"/>
    </location>
</feature>
<gene>
    <name evidence="3" type="ORF">HYPSUDRAFT_172744</name>
</gene>
<feature type="compositionally biased region" description="Low complexity" evidence="1">
    <location>
        <begin position="64"/>
        <end position="77"/>
    </location>
</feature>
<feature type="domain" description="DUF7330" evidence="2">
    <location>
        <begin position="83"/>
        <end position="279"/>
    </location>
</feature>
<protein>
    <recommendedName>
        <fullName evidence="2">DUF7330 domain-containing protein</fullName>
    </recommendedName>
</protein>
<sequence>MIVDQNAPPAVPDKISSEPAQENDLADVAETVCLHAQECSHPLTCRNQDLPPVYTQSREENAESSTSSPPSSARSPPNIKPSNYIRVLQPNAGIKGSWLINPALRIPAVFLPPLAADETETTRKNISLESKNGSLEVAIYVVPTQGEGADPKPSKQRVTMNTSSRNGPVTTAVYDVAPTEVPKSRLPLQISADSKNGRVSVFLPRSFHGLINLELRNGNVRYSNDMMALLTPLSDVDGTHRSFLGHLDPAEFENEDEWVGDELKVQANNGNVRLYFNDETPPPTVNFWTKLFGV</sequence>
<evidence type="ECO:0000313" key="3">
    <source>
        <dbReference type="EMBL" id="KJA15294.1"/>
    </source>
</evidence>
<feature type="region of interest" description="Disordered" evidence="1">
    <location>
        <begin position="1"/>
        <end position="23"/>
    </location>
</feature>